<dbReference type="AlphaFoldDB" id="A0A4S5BND5"/>
<keyword evidence="2" id="KW-1185">Reference proteome</keyword>
<gene>
    <name evidence="1" type="ORF">E8K88_11805</name>
</gene>
<reference evidence="1 2" key="1">
    <citation type="submission" date="2019-04" db="EMBL/GenBank/DDBJ databases">
        <title>Lampropedia sp YIM MLB12 draf genome.</title>
        <authorList>
            <person name="Wang Y.-X."/>
        </authorList>
    </citation>
    <scope>NUCLEOTIDE SEQUENCE [LARGE SCALE GENOMIC DNA]</scope>
    <source>
        <strain evidence="1 2">YIM MLB12</strain>
    </source>
</reference>
<evidence type="ECO:0000313" key="2">
    <source>
        <dbReference type="Proteomes" id="UP000306236"/>
    </source>
</evidence>
<name>A0A4S5BND5_9BURK</name>
<comment type="caution">
    <text evidence="1">The sequence shown here is derived from an EMBL/GenBank/DDBJ whole genome shotgun (WGS) entry which is preliminary data.</text>
</comment>
<sequence length="75" mass="8487">MTFTDTGKLIIGSRYDPAKRPQIDTGWQQIILEMNENKATTAAKSGFFNDHSDLYALPHHIKGLALHRSKNTARF</sequence>
<evidence type="ECO:0000313" key="1">
    <source>
        <dbReference type="EMBL" id="THJ32381.1"/>
    </source>
</evidence>
<protein>
    <submittedName>
        <fullName evidence="1">Uncharacterized protein</fullName>
    </submittedName>
</protein>
<accession>A0A4S5BND5</accession>
<dbReference type="Proteomes" id="UP000306236">
    <property type="component" value="Unassembled WGS sequence"/>
</dbReference>
<organism evidence="1 2">
    <name type="scientific">Lampropedia aestuarii</name>
    <dbReference type="NCBI Taxonomy" id="2562762"/>
    <lineage>
        <taxon>Bacteria</taxon>
        <taxon>Pseudomonadati</taxon>
        <taxon>Pseudomonadota</taxon>
        <taxon>Betaproteobacteria</taxon>
        <taxon>Burkholderiales</taxon>
        <taxon>Comamonadaceae</taxon>
        <taxon>Lampropedia</taxon>
    </lineage>
</organism>
<dbReference type="RefSeq" id="WP_136406879.1">
    <property type="nucleotide sequence ID" value="NZ_SSWX01000015.1"/>
</dbReference>
<proteinExistence type="predicted"/>
<dbReference type="EMBL" id="SSWX01000015">
    <property type="protein sequence ID" value="THJ32381.1"/>
    <property type="molecule type" value="Genomic_DNA"/>
</dbReference>